<name>F9RS45_9VIBR</name>
<reference evidence="2 3" key="1">
    <citation type="journal article" date="2012" name="Int. J. Syst. Evol. Microbiol.">
        <title>Vibrio caribbeanicus sp. nov., isolated from the marine sponge Scleritoderma cyanea.</title>
        <authorList>
            <person name="Hoffmann M."/>
            <person name="Monday S.R."/>
            <person name="Allard M.W."/>
            <person name="Strain E.A."/>
            <person name="Whittaker P."/>
            <person name="Naum M."/>
            <person name="McCarthy P.J."/>
            <person name="Lopez J.V."/>
            <person name="Fischer M."/>
            <person name="Brown E.W."/>
        </authorList>
    </citation>
    <scope>NUCLEOTIDE SEQUENCE [LARGE SCALE GENOMIC DNA]</scope>
    <source>
        <strain evidence="2 3">LMG 19158</strain>
    </source>
</reference>
<dbReference type="Proteomes" id="UP000004349">
    <property type="component" value="Unassembled WGS sequence"/>
</dbReference>
<evidence type="ECO:0000313" key="3">
    <source>
        <dbReference type="Proteomes" id="UP000004349"/>
    </source>
</evidence>
<dbReference type="AlphaFoldDB" id="F9RS45"/>
<evidence type="ECO:0000256" key="1">
    <source>
        <dbReference type="SAM" id="SignalP"/>
    </source>
</evidence>
<comment type="caution">
    <text evidence="2">The sequence shown here is derived from an EMBL/GenBank/DDBJ whole genome shotgun (WGS) entry which is preliminary data.</text>
</comment>
<dbReference type="RefSeq" id="WP_005597756.1">
    <property type="nucleotide sequence ID" value="NZ_AFWE01000184.1"/>
</dbReference>
<protein>
    <submittedName>
        <fullName evidence="2">Uncharacterized protein</fullName>
    </submittedName>
</protein>
<accession>F9RS45</accession>
<proteinExistence type="predicted"/>
<sequence length="254" mass="27246">MNKSGLALNRVALSVTTALCVALSSSTAFAHLDEHIIADSNQDVVASFDVVHAKVVKKADHLIFQTEVRDAIGEVKPQAVGQLAGANVFSYVWPTTLNSADIGFEQDKGIVALAVTAHPDFDDTPKYDENGDGDLANDGALWHSHWVVLTEDAQCPEGLTVRDIPAGETPKVPATWPELPIYIDSPDYAPKFTDKELRVKVPKADIGLNDAFNFDSVTAVLKVNDSIHAPLLCVTGVYDIASGDLSLPGEVSRK</sequence>
<gene>
    <name evidence="2" type="ORF">VIS19158_12907</name>
</gene>
<dbReference type="eggNOG" id="ENOG502Z8GW">
    <property type="taxonomic scope" value="Bacteria"/>
</dbReference>
<organism evidence="2 3">
    <name type="scientific">Vibrio scophthalmi LMG 19158</name>
    <dbReference type="NCBI Taxonomy" id="870967"/>
    <lineage>
        <taxon>Bacteria</taxon>
        <taxon>Pseudomonadati</taxon>
        <taxon>Pseudomonadota</taxon>
        <taxon>Gammaproteobacteria</taxon>
        <taxon>Vibrionales</taxon>
        <taxon>Vibrionaceae</taxon>
        <taxon>Vibrio</taxon>
    </lineage>
</organism>
<dbReference type="EMBL" id="AFWE01000184">
    <property type="protein sequence ID" value="EGU32549.1"/>
    <property type="molecule type" value="Genomic_DNA"/>
</dbReference>
<feature type="chain" id="PRO_5003393477" evidence="1">
    <location>
        <begin position="31"/>
        <end position="254"/>
    </location>
</feature>
<evidence type="ECO:0000313" key="2">
    <source>
        <dbReference type="EMBL" id="EGU32549.1"/>
    </source>
</evidence>
<keyword evidence="1" id="KW-0732">Signal</keyword>
<feature type="signal peptide" evidence="1">
    <location>
        <begin position="1"/>
        <end position="30"/>
    </location>
</feature>